<reference evidence="1 2" key="1">
    <citation type="journal article" date="2019" name="Commun. Biol.">
        <title>The bagworm genome reveals a unique fibroin gene that provides high tensile strength.</title>
        <authorList>
            <person name="Kono N."/>
            <person name="Nakamura H."/>
            <person name="Ohtoshi R."/>
            <person name="Tomita M."/>
            <person name="Numata K."/>
            <person name="Arakawa K."/>
        </authorList>
    </citation>
    <scope>NUCLEOTIDE SEQUENCE [LARGE SCALE GENOMIC DNA]</scope>
</reference>
<comment type="caution">
    <text evidence="1">The sequence shown here is derived from an EMBL/GenBank/DDBJ whole genome shotgun (WGS) entry which is preliminary data.</text>
</comment>
<keyword evidence="2" id="KW-1185">Reference proteome</keyword>
<name>A0A4C1U1X2_EUMVA</name>
<gene>
    <name evidence="1" type="ORF">EVAR_10573_1</name>
</gene>
<evidence type="ECO:0000313" key="2">
    <source>
        <dbReference type="Proteomes" id="UP000299102"/>
    </source>
</evidence>
<dbReference type="EMBL" id="BGZK01000117">
    <property type="protein sequence ID" value="GBP20312.1"/>
    <property type="molecule type" value="Genomic_DNA"/>
</dbReference>
<accession>A0A4C1U1X2</accession>
<protein>
    <submittedName>
        <fullName evidence="1">Uncharacterized protein</fullName>
    </submittedName>
</protein>
<sequence>MLGLYLRDKLGVAVERPHRSKMKGFRVATTYRNVGWFFARLDSRLRNRVCTGNRSRRRERKRQMLHLNEDTTRLVMYRGVPTLACTA</sequence>
<dbReference type="Proteomes" id="UP000299102">
    <property type="component" value="Unassembled WGS sequence"/>
</dbReference>
<evidence type="ECO:0000313" key="1">
    <source>
        <dbReference type="EMBL" id="GBP20312.1"/>
    </source>
</evidence>
<dbReference type="AlphaFoldDB" id="A0A4C1U1X2"/>
<organism evidence="1 2">
    <name type="scientific">Eumeta variegata</name>
    <name type="common">Bagworm moth</name>
    <name type="synonym">Eumeta japonica</name>
    <dbReference type="NCBI Taxonomy" id="151549"/>
    <lineage>
        <taxon>Eukaryota</taxon>
        <taxon>Metazoa</taxon>
        <taxon>Ecdysozoa</taxon>
        <taxon>Arthropoda</taxon>
        <taxon>Hexapoda</taxon>
        <taxon>Insecta</taxon>
        <taxon>Pterygota</taxon>
        <taxon>Neoptera</taxon>
        <taxon>Endopterygota</taxon>
        <taxon>Lepidoptera</taxon>
        <taxon>Glossata</taxon>
        <taxon>Ditrysia</taxon>
        <taxon>Tineoidea</taxon>
        <taxon>Psychidae</taxon>
        <taxon>Oiketicinae</taxon>
        <taxon>Eumeta</taxon>
    </lineage>
</organism>
<proteinExistence type="predicted"/>